<protein>
    <recommendedName>
        <fullName evidence="3">DUF1611 domain-containing protein</fullName>
    </recommendedName>
</protein>
<dbReference type="OrthoDB" id="145933at2"/>
<reference evidence="2" key="1">
    <citation type="submission" date="2018-12" db="EMBL/GenBank/DDBJ databases">
        <title>Tengunoibacter tsumagoiensis gen. nov., sp. nov., Dictyobacter kobayashii sp. nov., D. alpinus sp. nov., and D. joshuensis sp. nov. and description of Dictyobacteraceae fam. nov. within the order Ktedonobacterales isolated from Tengu-no-mugimeshi.</title>
        <authorList>
            <person name="Wang C.M."/>
            <person name="Zheng Y."/>
            <person name="Sakai Y."/>
            <person name="Toyoda A."/>
            <person name="Minakuchi Y."/>
            <person name="Abe K."/>
            <person name="Yokota A."/>
            <person name="Yabe S."/>
        </authorList>
    </citation>
    <scope>NUCLEOTIDE SEQUENCE [LARGE SCALE GENOMIC DNA]</scope>
    <source>
        <strain evidence="2">S-27</strain>
    </source>
</reference>
<dbReference type="Proteomes" id="UP000287224">
    <property type="component" value="Unassembled WGS sequence"/>
</dbReference>
<keyword evidence="2" id="KW-1185">Reference proteome</keyword>
<dbReference type="InterPro" id="IPR027417">
    <property type="entry name" value="P-loop_NTPase"/>
</dbReference>
<evidence type="ECO:0008006" key="3">
    <source>
        <dbReference type="Google" id="ProtNLM"/>
    </source>
</evidence>
<dbReference type="SUPFAM" id="SSF52540">
    <property type="entry name" value="P-loop containing nucleoside triphosphate hydrolases"/>
    <property type="match status" value="1"/>
</dbReference>
<comment type="caution">
    <text evidence="1">The sequence shown here is derived from an EMBL/GenBank/DDBJ whole genome shotgun (WGS) entry which is preliminary data.</text>
</comment>
<sequence length="354" mass="37621">MQMQLTKIPSAVRKLDVPSVVEISEQIIPEEGAVLIAEALSDAGKNNLLEFTTGRIGFLVEGDVLPVVLGKRRALREYSGDIPKHVAVGDLLYYLCESGVVGEIRGLNEQWGAPMQVRILGSLVENGRQVNIKDAALPHHTTLEQSAPIIGVVGTCMNIGKTTTICKIIKHFTQKGQKVAGVKLSGVASTQDLDKIADAGASPVVGFMDAGLPSTCGDPQEVIEAAISVLQEANKSNPDLIIAEFGDGILGEYNVGHILKSPEIQQHISSFIVGAGDLVGAWGAQQIMHQYGVTVTLITGPAVNNDTGVQFVESHFGVPAESNQHAMPKTLHLVEKDLAAIKQKQHVQAVAVQS</sequence>
<name>A0A401ZB59_9CHLR</name>
<dbReference type="EMBL" id="BIFQ01000001">
    <property type="protein sequence ID" value="GCE03993.1"/>
    <property type="molecule type" value="Genomic_DNA"/>
</dbReference>
<evidence type="ECO:0000313" key="2">
    <source>
        <dbReference type="Proteomes" id="UP000287224"/>
    </source>
</evidence>
<dbReference type="AlphaFoldDB" id="A0A401ZB59"/>
<evidence type="ECO:0000313" key="1">
    <source>
        <dbReference type="EMBL" id="GCE03993.1"/>
    </source>
</evidence>
<organism evidence="1 2">
    <name type="scientific">Dictyobacter aurantiacus</name>
    <dbReference type="NCBI Taxonomy" id="1936993"/>
    <lineage>
        <taxon>Bacteria</taxon>
        <taxon>Bacillati</taxon>
        <taxon>Chloroflexota</taxon>
        <taxon>Ktedonobacteria</taxon>
        <taxon>Ktedonobacterales</taxon>
        <taxon>Dictyobacteraceae</taxon>
        <taxon>Dictyobacter</taxon>
    </lineage>
</organism>
<proteinExistence type="predicted"/>
<dbReference type="RefSeq" id="WP_126595191.1">
    <property type="nucleotide sequence ID" value="NZ_BIFQ01000001.1"/>
</dbReference>
<accession>A0A401ZB59</accession>
<dbReference type="Gene3D" id="3.40.50.300">
    <property type="entry name" value="P-loop containing nucleotide triphosphate hydrolases"/>
    <property type="match status" value="1"/>
</dbReference>
<gene>
    <name evidence="1" type="ORF">KDAU_13220</name>
</gene>